<evidence type="ECO:0000313" key="7">
    <source>
        <dbReference type="Proteomes" id="UP001595904"/>
    </source>
</evidence>
<feature type="domain" description="YknX-like C-terminal permuted SH3-like" evidence="5">
    <location>
        <begin position="280"/>
        <end position="346"/>
    </location>
</feature>
<dbReference type="Gene3D" id="2.40.30.170">
    <property type="match status" value="1"/>
</dbReference>
<dbReference type="EMBL" id="JBHSDU010000003">
    <property type="protein sequence ID" value="MFC4310493.1"/>
    <property type="molecule type" value="Genomic_DNA"/>
</dbReference>
<protein>
    <submittedName>
        <fullName evidence="6">Efflux RND transporter periplasmic adaptor subunit</fullName>
    </submittedName>
</protein>
<feature type="domain" description="CusB-like beta-barrel" evidence="4">
    <location>
        <begin position="204"/>
        <end position="269"/>
    </location>
</feature>
<reference evidence="7" key="1">
    <citation type="journal article" date="2019" name="Int. J. Syst. Evol. Microbiol.">
        <title>The Global Catalogue of Microorganisms (GCM) 10K type strain sequencing project: providing services to taxonomists for standard genome sequencing and annotation.</title>
        <authorList>
            <consortium name="The Broad Institute Genomics Platform"/>
            <consortium name="The Broad Institute Genome Sequencing Center for Infectious Disease"/>
            <person name="Wu L."/>
            <person name="Ma J."/>
        </authorList>
    </citation>
    <scope>NUCLEOTIDE SEQUENCE [LARGE SCALE GENOMIC DNA]</scope>
    <source>
        <strain evidence="7">CGMCC 1.10759</strain>
    </source>
</reference>
<evidence type="ECO:0000256" key="1">
    <source>
        <dbReference type="ARBA" id="ARBA00009477"/>
    </source>
</evidence>
<dbReference type="PROSITE" id="PS51257">
    <property type="entry name" value="PROKAR_LIPOPROTEIN"/>
    <property type="match status" value="1"/>
</dbReference>
<dbReference type="Pfam" id="PF25954">
    <property type="entry name" value="Beta-barrel_RND_2"/>
    <property type="match status" value="1"/>
</dbReference>
<evidence type="ECO:0000256" key="2">
    <source>
        <dbReference type="SAM" id="SignalP"/>
    </source>
</evidence>
<dbReference type="SUPFAM" id="SSF111369">
    <property type="entry name" value="HlyD-like secretion proteins"/>
    <property type="match status" value="1"/>
</dbReference>
<dbReference type="InterPro" id="IPR058792">
    <property type="entry name" value="Beta-barrel_RND_2"/>
</dbReference>
<dbReference type="Pfam" id="PF25917">
    <property type="entry name" value="BSH_RND"/>
    <property type="match status" value="1"/>
</dbReference>
<comment type="similarity">
    <text evidence="1">Belongs to the membrane fusion protein (MFP) (TC 8.A.1) family.</text>
</comment>
<organism evidence="6 7">
    <name type="scientific">Steroidobacter flavus</name>
    <dbReference type="NCBI Taxonomy" id="1842136"/>
    <lineage>
        <taxon>Bacteria</taxon>
        <taxon>Pseudomonadati</taxon>
        <taxon>Pseudomonadota</taxon>
        <taxon>Gammaproteobacteria</taxon>
        <taxon>Steroidobacterales</taxon>
        <taxon>Steroidobacteraceae</taxon>
        <taxon>Steroidobacter</taxon>
    </lineage>
</organism>
<evidence type="ECO:0000259" key="5">
    <source>
        <dbReference type="Pfam" id="PF25989"/>
    </source>
</evidence>
<feature type="domain" description="Multidrug resistance protein MdtA-like barrel-sandwich hybrid" evidence="3">
    <location>
        <begin position="69"/>
        <end position="184"/>
    </location>
</feature>
<dbReference type="NCBIfam" id="TIGR01730">
    <property type="entry name" value="RND_mfp"/>
    <property type="match status" value="1"/>
</dbReference>
<accession>A0ABV8SV45</accession>
<dbReference type="PANTHER" id="PTHR30469">
    <property type="entry name" value="MULTIDRUG RESISTANCE PROTEIN MDTA"/>
    <property type="match status" value="1"/>
</dbReference>
<evidence type="ECO:0000259" key="4">
    <source>
        <dbReference type="Pfam" id="PF25954"/>
    </source>
</evidence>
<dbReference type="Pfam" id="PF25989">
    <property type="entry name" value="YknX_C"/>
    <property type="match status" value="1"/>
</dbReference>
<dbReference type="RefSeq" id="WP_380598019.1">
    <property type="nucleotide sequence ID" value="NZ_JBHSDU010000003.1"/>
</dbReference>
<dbReference type="InterPro" id="IPR006143">
    <property type="entry name" value="RND_pump_MFP"/>
</dbReference>
<evidence type="ECO:0000259" key="3">
    <source>
        <dbReference type="Pfam" id="PF25917"/>
    </source>
</evidence>
<dbReference type="Proteomes" id="UP001595904">
    <property type="component" value="Unassembled WGS sequence"/>
</dbReference>
<comment type="caution">
    <text evidence="6">The sequence shown here is derived from an EMBL/GenBank/DDBJ whole genome shotgun (WGS) entry which is preliminary data.</text>
</comment>
<evidence type="ECO:0000313" key="6">
    <source>
        <dbReference type="EMBL" id="MFC4310493.1"/>
    </source>
</evidence>
<dbReference type="InterPro" id="IPR058625">
    <property type="entry name" value="MdtA-like_BSH"/>
</dbReference>
<name>A0ABV8SV45_9GAMM</name>
<dbReference type="InterPro" id="IPR058637">
    <property type="entry name" value="YknX-like_C"/>
</dbReference>
<feature type="chain" id="PRO_5047342438" evidence="2">
    <location>
        <begin position="22"/>
        <end position="356"/>
    </location>
</feature>
<keyword evidence="2" id="KW-0732">Signal</keyword>
<dbReference type="PANTHER" id="PTHR30469:SF15">
    <property type="entry name" value="HLYD FAMILY OF SECRETION PROTEINS"/>
    <property type="match status" value="1"/>
</dbReference>
<sequence>MPRLFSVLPPLLLSASLLAIAGCNSNADDPPPVELSRVRTAPAVVGPAAPSIRTNGLLANEDEIRLSFKVGGVIRRLSVTEGDQVRKGQKLAEIEQTEIDAQVEQAAQAHEKARRDLERGERLYADKVISLEQLQDLRTQLAVNEAALNSAKFNWSYAAIVAPHDGTVLRRLAEERELVQAGNPILVLGAKDKGFIVRTGLADREIVQVKLGDEAQIRLDALPGKTLTGKVTEVSGASDTGSGMFGIEVSLDPTDLPLKSGLVAKLTIIPATAKAGERIYVPIGAIVEGDGRTARVFVLEQNHARRREVDVAFIEGETVALNTGLKAGEQVITDGAQYLEDGEEVTLAEPLTANRE</sequence>
<dbReference type="Gene3D" id="2.40.50.100">
    <property type="match status" value="1"/>
</dbReference>
<dbReference type="Gene3D" id="1.10.287.470">
    <property type="entry name" value="Helix hairpin bin"/>
    <property type="match status" value="1"/>
</dbReference>
<dbReference type="Gene3D" id="2.40.420.20">
    <property type="match status" value="1"/>
</dbReference>
<keyword evidence="7" id="KW-1185">Reference proteome</keyword>
<feature type="signal peptide" evidence="2">
    <location>
        <begin position="1"/>
        <end position="21"/>
    </location>
</feature>
<proteinExistence type="inferred from homology"/>
<gene>
    <name evidence="6" type="ORF">ACFPN2_15480</name>
</gene>